<sequence length="208" mass="22858">MMTLRRYLPISLLCMASLLAMSACSSTPRQYHTLIPTQPAATTPVKKADFQLQLMPVRIPVQVDQPSLVIRESDGRLTILENALWASPPADEFHDALAFELENRLGVRDLAGLPGTAEQPVLTVRTDVRRFDSLPGSHVAVDVVWNIELSNTLDNKKRGLTCASVIHEPANHELANLVLAHQRSISKLADAIANTAQKWKANPTRGCP</sequence>
<evidence type="ECO:0000259" key="2">
    <source>
        <dbReference type="Pfam" id="PF03886"/>
    </source>
</evidence>
<feature type="domain" description="ABC-type transport auxiliary lipoprotein component" evidence="2">
    <location>
        <begin position="33"/>
        <end position="193"/>
    </location>
</feature>
<gene>
    <name evidence="3" type="ORF">SAMN05216198_1492</name>
</gene>
<dbReference type="Gene3D" id="3.40.50.10610">
    <property type="entry name" value="ABC-type transport auxiliary lipoprotein component"/>
    <property type="match status" value="1"/>
</dbReference>
<evidence type="ECO:0000256" key="1">
    <source>
        <dbReference type="SAM" id="SignalP"/>
    </source>
</evidence>
<dbReference type="RefSeq" id="WP_331456697.1">
    <property type="nucleotide sequence ID" value="NZ_LT629748.1"/>
</dbReference>
<accession>A0A1H1QIB1</accession>
<feature type="signal peptide" evidence="1">
    <location>
        <begin position="1"/>
        <end position="22"/>
    </location>
</feature>
<name>A0A1H1QIB1_9GAMM</name>
<keyword evidence="4" id="KW-1185">Reference proteome</keyword>
<evidence type="ECO:0000313" key="3">
    <source>
        <dbReference type="EMBL" id="SDS23212.1"/>
    </source>
</evidence>
<dbReference type="Proteomes" id="UP000243426">
    <property type="component" value="Chromosome I"/>
</dbReference>
<evidence type="ECO:0000313" key="4">
    <source>
        <dbReference type="Proteomes" id="UP000243426"/>
    </source>
</evidence>
<feature type="chain" id="PRO_5009257747" description="ABC-type transport auxiliary lipoprotein component domain-containing protein" evidence="1">
    <location>
        <begin position="23"/>
        <end position="208"/>
    </location>
</feature>
<dbReference type="SUPFAM" id="SSF159594">
    <property type="entry name" value="XCC0632-like"/>
    <property type="match status" value="1"/>
</dbReference>
<proteinExistence type="predicted"/>
<organism evidence="3 4">
    <name type="scientific">Halopseudomonas litoralis</name>
    <dbReference type="NCBI Taxonomy" id="797277"/>
    <lineage>
        <taxon>Bacteria</taxon>
        <taxon>Pseudomonadati</taxon>
        <taxon>Pseudomonadota</taxon>
        <taxon>Gammaproteobacteria</taxon>
        <taxon>Pseudomonadales</taxon>
        <taxon>Pseudomonadaceae</taxon>
        <taxon>Halopseudomonas</taxon>
    </lineage>
</organism>
<reference evidence="4" key="1">
    <citation type="submission" date="2016-10" db="EMBL/GenBank/DDBJ databases">
        <authorList>
            <person name="Varghese N."/>
            <person name="Submissions S."/>
        </authorList>
    </citation>
    <scope>NUCLEOTIDE SEQUENCE [LARGE SCALE GENOMIC DNA]</scope>
    <source>
        <strain evidence="4">2SM5</strain>
    </source>
</reference>
<keyword evidence="1" id="KW-0732">Signal</keyword>
<dbReference type="STRING" id="797277.SAMN05216198_1492"/>
<dbReference type="InterPro" id="IPR005586">
    <property type="entry name" value="ABC_trans_aux"/>
</dbReference>
<dbReference type="Pfam" id="PF03886">
    <property type="entry name" value="ABC_trans_aux"/>
    <property type="match status" value="1"/>
</dbReference>
<dbReference type="EMBL" id="LT629748">
    <property type="protein sequence ID" value="SDS23212.1"/>
    <property type="molecule type" value="Genomic_DNA"/>
</dbReference>
<dbReference type="PROSITE" id="PS51257">
    <property type="entry name" value="PROKAR_LIPOPROTEIN"/>
    <property type="match status" value="1"/>
</dbReference>
<protein>
    <recommendedName>
        <fullName evidence="2">ABC-type transport auxiliary lipoprotein component domain-containing protein</fullName>
    </recommendedName>
</protein>
<dbReference type="AlphaFoldDB" id="A0A1H1QIB1"/>